<dbReference type="Pfam" id="PF26572">
    <property type="entry name" value="DUF8185"/>
    <property type="match status" value="1"/>
</dbReference>
<gene>
    <name evidence="3" type="ORF">Pflav_083790</name>
</gene>
<evidence type="ECO:0000313" key="4">
    <source>
        <dbReference type="Proteomes" id="UP000502508"/>
    </source>
</evidence>
<proteinExistence type="predicted"/>
<organism evidence="3 4">
    <name type="scientific">Phytohabitans flavus</name>
    <dbReference type="NCBI Taxonomy" id="1076124"/>
    <lineage>
        <taxon>Bacteria</taxon>
        <taxon>Bacillati</taxon>
        <taxon>Actinomycetota</taxon>
        <taxon>Actinomycetes</taxon>
        <taxon>Micromonosporales</taxon>
        <taxon>Micromonosporaceae</taxon>
    </lineage>
</organism>
<evidence type="ECO:0000259" key="1">
    <source>
        <dbReference type="Pfam" id="PF26035"/>
    </source>
</evidence>
<name>A0A6F8Y7G2_9ACTN</name>
<accession>A0A6F8Y7G2</accession>
<feature type="domain" description="DUF8185" evidence="2">
    <location>
        <begin position="90"/>
        <end position="207"/>
    </location>
</feature>
<dbReference type="KEGG" id="pfla:Pflav_083790"/>
<dbReference type="EMBL" id="AP022870">
    <property type="protein sequence ID" value="BCB81969.1"/>
    <property type="molecule type" value="Genomic_DNA"/>
</dbReference>
<dbReference type="Pfam" id="PF26035">
    <property type="entry name" value="DUF8010"/>
    <property type="match status" value="1"/>
</dbReference>
<evidence type="ECO:0000313" key="3">
    <source>
        <dbReference type="EMBL" id="BCB81969.1"/>
    </source>
</evidence>
<dbReference type="Proteomes" id="UP000502508">
    <property type="component" value="Chromosome"/>
</dbReference>
<evidence type="ECO:0000259" key="2">
    <source>
        <dbReference type="Pfam" id="PF26572"/>
    </source>
</evidence>
<dbReference type="InterPro" id="IPR058498">
    <property type="entry name" value="DUF8185"/>
</dbReference>
<reference evidence="3 4" key="2">
    <citation type="submission" date="2020-03" db="EMBL/GenBank/DDBJ databases">
        <authorList>
            <person name="Ichikawa N."/>
            <person name="Kimura A."/>
            <person name="Kitahashi Y."/>
            <person name="Uohara A."/>
        </authorList>
    </citation>
    <scope>NUCLEOTIDE SEQUENCE [LARGE SCALE GENOMIC DNA]</scope>
    <source>
        <strain evidence="3 4">NBRC 107702</strain>
    </source>
</reference>
<protein>
    <submittedName>
        <fullName evidence="3">Uncharacterized protein</fullName>
    </submittedName>
</protein>
<dbReference type="AlphaFoldDB" id="A0A6F8Y7G2"/>
<sequence>MRIDAQDAGAFLARLTRLDPKAVVRLKGGGDSGHVALWALLPWGVLVTRTVEGAGPDDATVSAAELLAELGRGGDTLPARRDQQWRWPLPPPGAQVVETVPAAEVHRIAAVAAGTLRTASTEGVGGRAVGQRALRDALLDHVAILVTHGESQFEVPQRLIQAVVRMGFVGRSAPAASEVVPVHVGEVRVQAIGRWVGLAAPYGVAWLLPVSQFAVRPAAAHTNG</sequence>
<dbReference type="RefSeq" id="WP_173041650.1">
    <property type="nucleotide sequence ID" value="NZ_AP022870.1"/>
</dbReference>
<keyword evidence="4" id="KW-1185">Reference proteome</keyword>
<dbReference type="InterPro" id="IPR058323">
    <property type="entry name" value="DUF8010"/>
</dbReference>
<feature type="domain" description="DUF8010" evidence="1">
    <location>
        <begin position="4"/>
        <end position="75"/>
    </location>
</feature>
<reference evidence="3 4" key="1">
    <citation type="submission" date="2020-03" db="EMBL/GenBank/DDBJ databases">
        <title>Whole genome shotgun sequence of Phytohabitans flavus NBRC 107702.</title>
        <authorList>
            <person name="Komaki H."/>
            <person name="Tamura T."/>
        </authorList>
    </citation>
    <scope>NUCLEOTIDE SEQUENCE [LARGE SCALE GENOMIC DNA]</scope>
    <source>
        <strain evidence="3 4">NBRC 107702</strain>
    </source>
</reference>